<evidence type="ECO:0000313" key="1">
    <source>
        <dbReference type="EMBL" id="KAG9226041.1"/>
    </source>
</evidence>
<dbReference type="EMBL" id="WQMT02000002">
    <property type="protein sequence ID" value="KAG9226041.1"/>
    <property type="molecule type" value="Genomic_DNA"/>
</dbReference>
<dbReference type="Proteomes" id="UP000824881">
    <property type="component" value="Unassembled WGS sequence"/>
</dbReference>
<proteinExistence type="predicted"/>
<evidence type="ECO:0000313" key="2">
    <source>
        <dbReference type="Proteomes" id="UP000824881"/>
    </source>
</evidence>
<protein>
    <submittedName>
        <fullName evidence="1">Uncharacterized protein</fullName>
    </submittedName>
</protein>
<accession>A0ACB7J9U3</accession>
<name>A0ACB7J9U3_PLECO</name>
<comment type="caution">
    <text evidence="1">The sequence shown here is derived from an EMBL/GenBank/DDBJ whole genome shotgun (WGS) entry which is preliminary data.</text>
</comment>
<keyword evidence="2" id="KW-1185">Reference proteome</keyword>
<reference evidence="1 2" key="1">
    <citation type="journal article" date="2021" name="Appl. Environ. Microbiol.">
        <title>Genetic linkage and physical mapping for an oyster mushroom Pleurotus cornucopiae and QTL analysis for the trait cap color.</title>
        <authorList>
            <person name="Zhang Y."/>
            <person name="Gao W."/>
            <person name="Sonnenberg A."/>
            <person name="Chen Q."/>
            <person name="Zhang J."/>
            <person name="Huang C."/>
        </authorList>
    </citation>
    <scope>NUCLEOTIDE SEQUENCE [LARGE SCALE GENOMIC DNA]</scope>
    <source>
        <strain evidence="1">CCMSSC00406</strain>
    </source>
</reference>
<organism evidence="1 2">
    <name type="scientific">Pleurotus cornucopiae</name>
    <name type="common">Cornucopia mushroom</name>
    <dbReference type="NCBI Taxonomy" id="5321"/>
    <lineage>
        <taxon>Eukaryota</taxon>
        <taxon>Fungi</taxon>
        <taxon>Dikarya</taxon>
        <taxon>Basidiomycota</taxon>
        <taxon>Agaricomycotina</taxon>
        <taxon>Agaricomycetes</taxon>
        <taxon>Agaricomycetidae</taxon>
        <taxon>Agaricales</taxon>
        <taxon>Pleurotineae</taxon>
        <taxon>Pleurotaceae</taxon>
        <taxon>Pleurotus</taxon>
    </lineage>
</organism>
<gene>
    <name evidence="1" type="ORF">CCMSSC00406_0008703</name>
</gene>
<sequence>MPRPRRSPPTALRLIPGVPARSFRRHALPSVPVPAFHPSMPMFEATSMVQGPVPRPRSRNNSIESLPNAAIIHNQQSLPIPSLPSRQPFAAVSLSDCEAFAHPYPYVPSNNSSTSSLSSLSNSSFASSSMANLHLHDRDAAGRSRSSSNASMSSTSSGGGSPRVLRGPWDHSGCIQLPFNVEEILKAPEPVAISPGGMR</sequence>